<dbReference type="InterPro" id="IPR007110">
    <property type="entry name" value="Ig-like_dom"/>
</dbReference>
<reference evidence="11" key="1">
    <citation type="submission" date="2025-08" db="UniProtKB">
        <authorList>
            <consortium name="Ensembl"/>
        </authorList>
    </citation>
    <scope>IDENTIFICATION</scope>
</reference>
<dbReference type="InterPro" id="IPR052051">
    <property type="entry name" value="TCR_complex_component"/>
</dbReference>
<name>A0A3Q2R3G7_FUNHE</name>
<evidence type="ECO:0000256" key="4">
    <source>
        <dbReference type="ARBA" id="ARBA00022859"/>
    </source>
</evidence>
<evidence type="ECO:0000313" key="11">
    <source>
        <dbReference type="Ensembl" id="ENSFHEP00000035165.1"/>
    </source>
</evidence>
<keyword evidence="8" id="KW-0812">Transmembrane</keyword>
<dbReference type="SMART" id="SM00409">
    <property type="entry name" value="IG"/>
    <property type="match status" value="1"/>
</dbReference>
<evidence type="ECO:0000256" key="9">
    <source>
        <dbReference type="SAM" id="SignalP"/>
    </source>
</evidence>
<dbReference type="GO" id="GO:0009617">
    <property type="term" value="P:response to bacterium"/>
    <property type="evidence" value="ECO:0007669"/>
    <property type="project" value="TreeGrafter"/>
</dbReference>
<comment type="subcellular location">
    <subcellularLocation>
        <location evidence="1">Cell membrane</location>
    </subcellularLocation>
</comment>
<dbReference type="InterPro" id="IPR013106">
    <property type="entry name" value="Ig_V-set"/>
</dbReference>
<evidence type="ECO:0000259" key="10">
    <source>
        <dbReference type="PROSITE" id="PS50835"/>
    </source>
</evidence>
<dbReference type="InterPro" id="IPR013783">
    <property type="entry name" value="Ig-like_fold"/>
</dbReference>
<dbReference type="Proteomes" id="UP000265000">
    <property type="component" value="Unplaced"/>
</dbReference>
<evidence type="ECO:0000256" key="3">
    <source>
        <dbReference type="ARBA" id="ARBA00022729"/>
    </source>
</evidence>
<dbReference type="Ensembl" id="ENSFHET00000030885.1">
    <property type="protein sequence ID" value="ENSFHEP00000035165.1"/>
    <property type="gene ID" value="ENSFHEG00000023234.1"/>
</dbReference>
<dbReference type="SUPFAM" id="SSF48726">
    <property type="entry name" value="Immunoglobulin"/>
    <property type="match status" value="1"/>
</dbReference>
<sequence>MRNFLQLTILSILNMTPFVSDLICESQTVEVHHNEDITLFCSNISQSATQTEWFRVINRTEPSCISSMYGAEGVASYCNGIQNEKFEMSSNTKTVFLQIKRVDPWDCGLYLCGFYMNKHTVIGNATHLTIKDSNDELDSKNKKEADQQTDLMLGILGALTFLLSVAVIILAVKNRKLQTVQQRFWNFEGKGTLNPPLSTQNNLDSDDLNYTALSFQADSKRCHRPAPNEELQSHVVYAVPS</sequence>
<keyword evidence="6" id="KW-1015">Disulfide bond</keyword>
<evidence type="ECO:0000313" key="12">
    <source>
        <dbReference type="Proteomes" id="UP000265000"/>
    </source>
</evidence>
<evidence type="ECO:0000256" key="1">
    <source>
        <dbReference type="ARBA" id="ARBA00004236"/>
    </source>
</evidence>
<evidence type="ECO:0000256" key="7">
    <source>
        <dbReference type="ARBA" id="ARBA00023180"/>
    </source>
</evidence>
<dbReference type="STRING" id="8078.ENSFHEP00000035165"/>
<dbReference type="GeneTree" id="ENSGT01150000287090"/>
<protein>
    <submittedName>
        <fullName evidence="11">Uncharacterized LOC105925526</fullName>
    </submittedName>
</protein>
<feature type="signal peptide" evidence="9">
    <location>
        <begin position="1"/>
        <end position="21"/>
    </location>
</feature>
<dbReference type="Gene3D" id="2.60.40.10">
    <property type="entry name" value="Immunoglobulins"/>
    <property type="match status" value="1"/>
</dbReference>
<keyword evidence="3 9" id="KW-0732">Signal</keyword>
<accession>A0A3Q2R3G7</accession>
<evidence type="ECO:0000256" key="5">
    <source>
        <dbReference type="ARBA" id="ARBA00023136"/>
    </source>
</evidence>
<feature type="domain" description="Ig-like" evidence="10">
    <location>
        <begin position="17"/>
        <end position="112"/>
    </location>
</feature>
<reference evidence="11" key="2">
    <citation type="submission" date="2025-09" db="UniProtKB">
        <authorList>
            <consortium name="Ensembl"/>
        </authorList>
    </citation>
    <scope>IDENTIFICATION</scope>
</reference>
<dbReference type="AlphaFoldDB" id="A0A3Q2R3G7"/>
<keyword evidence="4" id="KW-0391">Immunity</keyword>
<keyword evidence="12" id="KW-1185">Reference proteome</keyword>
<evidence type="ECO:0000256" key="8">
    <source>
        <dbReference type="SAM" id="Phobius"/>
    </source>
</evidence>
<keyword evidence="7" id="KW-0325">Glycoprotein</keyword>
<feature type="chain" id="PRO_5018530111" evidence="9">
    <location>
        <begin position="22"/>
        <end position="241"/>
    </location>
</feature>
<evidence type="ECO:0000256" key="2">
    <source>
        <dbReference type="ARBA" id="ARBA00022475"/>
    </source>
</evidence>
<keyword evidence="5 8" id="KW-0472">Membrane</keyword>
<keyword evidence="2" id="KW-1003">Cell membrane</keyword>
<dbReference type="InterPro" id="IPR036179">
    <property type="entry name" value="Ig-like_dom_sf"/>
</dbReference>
<evidence type="ECO:0000256" key="6">
    <source>
        <dbReference type="ARBA" id="ARBA00023157"/>
    </source>
</evidence>
<proteinExistence type="predicted"/>
<dbReference type="PANTHER" id="PTHR19433:SF111">
    <property type="entry name" value="T CELL RECEPTOR ALPHA VARIABLE 4"/>
    <property type="match status" value="1"/>
</dbReference>
<dbReference type="InterPro" id="IPR003599">
    <property type="entry name" value="Ig_sub"/>
</dbReference>
<dbReference type="GO" id="GO:0005886">
    <property type="term" value="C:plasma membrane"/>
    <property type="evidence" value="ECO:0007669"/>
    <property type="project" value="UniProtKB-SubCell"/>
</dbReference>
<keyword evidence="8" id="KW-1133">Transmembrane helix</keyword>
<feature type="transmembrane region" description="Helical" evidence="8">
    <location>
        <begin position="151"/>
        <end position="172"/>
    </location>
</feature>
<dbReference type="GO" id="GO:0002376">
    <property type="term" value="P:immune system process"/>
    <property type="evidence" value="ECO:0007669"/>
    <property type="project" value="UniProtKB-KW"/>
</dbReference>
<dbReference type="PROSITE" id="PS50835">
    <property type="entry name" value="IG_LIKE"/>
    <property type="match status" value="1"/>
</dbReference>
<dbReference type="PANTHER" id="PTHR19433">
    <property type="entry name" value="T-CELL RECEPTOR ALPHA CHAIN V REGION-RELATED"/>
    <property type="match status" value="1"/>
</dbReference>
<dbReference type="Pfam" id="PF07686">
    <property type="entry name" value="V-set"/>
    <property type="match status" value="1"/>
</dbReference>
<organism evidence="11 12">
    <name type="scientific">Fundulus heteroclitus</name>
    <name type="common">Killifish</name>
    <name type="synonym">Mummichog</name>
    <dbReference type="NCBI Taxonomy" id="8078"/>
    <lineage>
        <taxon>Eukaryota</taxon>
        <taxon>Metazoa</taxon>
        <taxon>Chordata</taxon>
        <taxon>Craniata</taxon>
        <taxon>Vertebrata</taxon>
        <taxon>Euteleostomi</taxon>
        <taxon>Actinopterygii</taxon>
        <taxon>Neopterygii</taxon>
        <taxon>Teleostei</taxon>
        <taxon>Neoteleostei</taxon>
        <taxon>Acanthomorphata</taxon>
        <taxon>Ovalentaria</taxon>
        <taxon>Atherinomorphae</taxon>
        <taxon>Cyprinodontiformes</taxon>
        <taxon>Fundulidae</taxon>
        <taxon>Fundulus</taxon>
    </lineage>
</organism>